<comment type="caution">
    <text evidence="2">The sequence shown here is derived from an EMBL/GenBank/DDBJ whole genome shotgun (WGS) entry which is preliminary data.</text>
</comment>
<organism evidence="2 3">
    <name type="scientific">Streblomastix strix</name>
    <dbReference type="NCBI Taxonomy" id="222440"/>
    <lineage>
        <taxon>Eukaryota</taxon>
        <taxon>Metamonada</taxon>
        <taxon>Preaxostyla</taxon>
        <taxon>Oxymonadida</taxon>
        <taxon>Streblomastigidae</taxon>
        <taxon>Streblomastix</taxon>
    </lineage>
</organism>
<name>A0A5J4WJT1_9EUKA</name>
<feature type="region of interest" description="Disordered" evidence="1">
    <location>
        <begin position="732"/>
        <end position="765"/>
    </location>
</feature>
<feature type="region of interest" description="Disordered" evidence="1">
    <location>
        <begin position="667"/>
        <end position="686"/>
    </location>
</feature>
<dbReference type="Proteomes" id="UP000324800">
    <property type="component" value="Unassembled WGS sequence"/>
</dbReference>
<evidence type="ECO:0000313" key="3">
    <source>
        <dbReference type="Proteomes" id="UP000324800"/>
    </source>
</evidence>
<feature type="compositionally biased region" description="Acidic residues" evidence="1">
    <location>
        <begin position="671"/>
        <end position="682"/>
    </location>
</feature>
<dbReference type="Gene3D" id="1.10.1740.10">
    <property type="match status" value="1"/>
</dbReference>
<protein>
    <submittedName>
        <fullName evidence="2">Uncharacterized protein</fullName>
    </submittedName>
</protein>
<gene>
    <name evidence="2" type="ORF">EZS28_009351</name>
</gene>
<evidence type="ECO:0000313" key="2">
    <source>
        <dbReference type="EMBL" id="KAA6395121.1"/>
    </source>
</evidence>
<feature type="region of interest" description="Disordered" evidence="1">
    <location>
        <begin position="557"/>
        <end position="577"/>
    </location>
</feature>
<accession>A0A5J4WJT1</accession>
<evidence type="ECO:0000256" key="1">
    <source>
        <dbReference type="SAM" id="MobiDB-lite"/>
    </source>
</evidence>
<dbReference type="EMBL" id="SNRW01001766">
    <property type="protein sequence ID" value="KAA6395121.1"/>
    <property type="molecule type" value="Genomic_DNA"/>
</dbReference>
<reference evidence="2 3" key="1">
    <citation type="submission" date="2019-03" db="EMBL/GenBank/DDBJ databases">
        <title>Single cell metagenomics reveals metabolic interactions within the superorganism composed of flagellate Streblomastix strix and complex community of Bacteroidetes bacteria on its surface.</title>
        <authorList>
            <person name="Treitli S.C."/>
            <person name="Kolisko M."/>
            <person name="Husnik F."/>
            <person name="Keeling P."/>
            <person name="Hampl V."/>
        </authorList>
    </citation>
    <scope>NUCLEOTIDE SEQUENCE [LARGE SCALE GENOMIC DNA]</scope>
    <source>
        <strain evidence="2">ST1C</strain>
    </source>
</reference>
<proteinExistence type="predicted"/>
<sequence length="1538" mass="176063">MLLDEIYDIDLVPKYQKSGKLAEVKGADKAKLNQGELRDSMINKLHIMKLIGIPSDDIGLRDNELYKRVTFTDLCMQDTYSQSYDPDDFIYCKNFGLPMNHLITLRRFPYACTDNLYDKEWQGEPDVARLVTYFHQDINKLDELLAFSYNIRWKELQSEMESNSMQGDQSGFSGFLKKIYQVIDPNLWENKLRGDNANMVDPKFDQNKVYGPVNSITNTNIRDVGVDFSKEFDLVFEYDLKSIAGRTPEYAMKDILANVLAATHVNTRFWPGSRYWVGERPSQFYQKYQHMNSDQMDTMLFEGVADLKNSVKQFASKGSTLETIKKIITGSAALAFGKIADTVGRASIPTSNSLLSGEPTGEWHVTIGNPLNPIMCIGNLLLTGVDIKFPTDTLSYGDFPTTMQVSVKLKPGMGRGRAEIEMMFNTGQQRIYWAPAEIKQVKNKVLNRDGRNFLGLDNAALMNLSSNLYDFLAKEAKVITTTVKEKTGVDLAKAGDKIPDKGKSDVVNDFAFKGDGYKSNQTAFVPWTPKDETPKPINLPANLSLKNILTNESLQKDSLSKSKQFQHPFESDDRDPETKEFFKELQKKWGSKFPQFPVQQEQPQENVLGEQFITDGFKDSLKTAEKILEDRNKKERIRTDNDLIAETDYGLNTEDDYSEFVERPTIHVEDEGNGIDDDDDDSPALSQLLKPNTVGVNSDNETEFGGIEIINPETGKPYTKKELDDFFKGIETNAKGRSSAGGRSGTTKGTGKGRKRLTPEEKKERELQKIERHLNFVGNTSHSQKLLAQDLKPEESKLHIPTSASSAVNIHAHENMAVFIKKTPIYQITKQQIAIVNEEFSVYKKAGNKVCMDKCIQLIRQLKYSIIKYEQVFKNHTREEIDKYNALIKKDPEIKEINRELRDLAEILDTYSVSKTIRQLEFYRIALFSKYNNIKGVVNKDGVFDLDYNPDEDNEETSHLLDDDTIKYSSKMDDDEILAKTISLDDFEESPEEDKSLDEITAQLLKNIEVDNEIDKIKSSNEEKKKLNYTELLVKISNQLSSDTHKVSINDLELMSIKDIRELLKEATPNLEAVRERILLLKMDRSNKIKKIKGVGSITEIMFDLFNYNNSKDVSRAKEVLASSNITYVSAIAFKQCQKINKLNLYEDALSYGLLALAECLDKWAELQKVAKTDLSFEAFTYVAISNRIKRGLYELTSKGKISGSSMATLVHNRAKLVKAWESLNPELAALPEDMKESLFSIDYDFDYSLDENGKIIKGKNTKYKLPDLVVNEADITGIVSGDDSDGGSGIFENEISKNTEVDLETIEAESIEYYQKLIDSIKQIFSLFKLKYNTTANEYEQTTNKLFDKYEYYLFMYYFGFIRKKDPKGIDKDRNYTQSEIAELIYQMKIDDGLNPKAPMTQSNVSLRGKDIIEKINDETRIRPELRQGLLYLFDYWKSHSDILKDLSDKRELYNIKMDNDRLEDYLSEHPQQKEDYKKTSMGAFIIDDIDESPLLPAEIQHSINELFWLKDQKPKPLQYVNYEYKNIQSKYKRITQ</sequence>